<dbReference type="Gene3D" id="1.10.510.10">
    <property type="entry name" value="Transferase(Phosphotransferase) domain 1"/>
    <property type="match status" value="1"/>
</dbReference>
<dbReference type="AlphaFoldDB" id="A0AAW0GC44"/>
<evidence type="ECO:0000313" key="2">
    <source>
        <dbReference type="EMBL" id="KAK7689117.1"/>
    </source>
</evidence>
<dbReference type="PROSITE" id="PS50011">
    <property type="entry name" value="PROTEIN_KINASE_DOM"/>
    <property type="match status" value="1"/>
</dbReference>
<sequence>MNCAKAVETRLLDDLLSAHRIYELLKDVEPDVSKVLQRNLLQKSLKPKQPPRSLYLHGVTCHKTEPTKRGSYSDVYRGKFQGKVVALKQIRVDSYNLKILSLKLDRVAIIWKQLNHPSILPFLGIEVETSGFVRPRLVTPWMGNGNIIEVAKHVVSRNELFTLIPKWIREVAAGVKYLHEEYIIHGDIRGANIFINENQGAQIGDFGIAMMTNTLLITPSSKSSFQWLSPEILLGVVERSTKECDVYSFGCFCIELYTLQNPYPDLNDYIQVLRHIQSGMWPKRPQSPTRSGVEMSDIMWELVQRCLVPIASRIAMPKLVDILDDVFSDVD</sequence>
<dbReference type="GO" id="GO:0004674">
    <property type="term" value="F:protein serine/threonine kinase activity"/>
    <property type="evidence" value="ECO:0007669"/>
    <property type="project" value="TreeGrafter"/>
</dbReference>
<dbReference type="InterPro" id="IPR008266">
    <property type="entry name" value="Tyr_kinase_AS"/>
</dbReference>
<dbReference type="EMBL" id="JASBNA010000009">
    <property type="protein sequence ID" value="KAK7689117.1"/>
    <property type="molecule type" value="Genomic_DNA"/>
</dbReference>
<dbReference type="SUPFAM" id="SSF56112">
    <property type="entry name" value="Protein kinase-like (PK-like)"/>
    <property type="match status" value="1"/>
</dbReference>
<gene>
    <name evidence="2" type="ORF">QCA50_007808</name>
</gene>
<dbReference type="InterPro" id="IPR011009">
    <property type="entry name" value="Kinase-like_dom_sf"/>
</dbReference>
<dbReference type="Proteomes" id="UP001385951">
    <property type="component" value="Unassembled WGS sequence"/>
</dbReference>
<accession>A0AAW0GC44</accession>
<evidence type="ECO:0000259" key="1">
    <source>
        <dbReference type="PROSITE" id="PS50011"/>
    </source>
</evidence>
<organism evidence="2 3">
    <name type="scientific">Cerrena zonata</name>
    <dbReference type="NCBI Taxonomy" id="2478898"/>
    <lineage>
        <taxon>Eukaryota</taxon>
        <taxon>Fungi</taxon>
        <taxon>Dikarya</taxon>
        <taxon>Basidiomycota</taxon>
        <taxon>Agaricomycotina</taxon>
        <taxon>Agaricomycetes</taxon>
        <taxon>Polyporales</taxon>
        <taxon>Cerrenaceae</taxon>
        <taxon>Cerrena</taxon>
    </lineage>
</organism>
<dbReference type="PIRSF" id="PIRSF000654">
    <property type="entry name" value="Integrin-linked_kinase"/>
    <property type="match status" value="1"/>
</dbReference>
<name>A0AAW0GC44_9APHY</name>
<evidence type="ECO:0000313" key="3">
    <source>
        <dbReference type="Proteomes" id="UP001385951"/>
    </source>
</evidence>
<dbReference type="GO" id="GO:0005524">
    <property type="term" value="F:ATP binding"/>
    <property type="evidence" value="ECO:0007669"/>
    <property type="project" value="InterPro"/>
</dbReference>
<proteinExistence type="predicted"/>
<dbReference type="InterPro" id="IPR051681">
    <property type="entry name" value="Ser/Thr_Kinases-Pseudokinases"/>
</dbReference>
<reference evidence="2 3" key="1">
    <citation type="submission" date="2022-09" db="EMBL/GenBank/DDBJ databases">
        <authorList>
            <person name="Palmer J.M."/>
        </authorList>
    </citation>
    <scope>NUCLEOTIDE SEQUENCE [LARGE SCALE GENOMIC DNA]</scope>
    <source>
        <strain evidence="2 3">DSM 7382</strain>
    </source>
</reference>
<dbReference type="InterPro" id="IPR000719">
    <property type="entry name" value="Prot_kinase_dom"/>
</dbReference>
<keyword evidence="3" id="KW-1185">Reference proteome</keyword>
<comment type="caution">
    <text evidence="2">The sequence shown here is derived from an EMBL/GenBank/DDBJ whole genome shotgun (WGS) entry which is preliminary data.</text>
</comment>
<protein>
    <recommendedName>
        <fullName evidence="1">Protein kinase domain-containing protein</fullName>
    </recommendedName>
</protein>
<dbReference type="PANTHER" id="PTHR44329">
    <property type="entry name" value="SERINE/THREONINE-PROTEIN KINASE TNNI3K-RELATED"/>
    <property type="match status" value="1"/>
</dbReference>
<dbReference type="PROSITE" id="PS00109">
    <property type="entry name" value="PROTEIN_KINASE_TYR"/>
    <property type="match status" value="1"/>
</dbReference>
<feature type="domain" description="Protein kinase" evidence="1">
    <location>
        <begin position="61"/>
        <end position="327"/>
    </location>
</feature>
<dbReference type="Pfam" id="PF00069">
    <property type="entry name" value="Pkinase"/>
    <property type="match status" value="1"/>
</dbReference>